<dbReference type="GO" id="GO:0000976">
    <property type="term" value="F:transcription cis-regulatory region binding"/>
    <property type="evidence" value="ECO:0007669"/>
    <property type="project" value="TreeGrafter"/>
</dbReference>
<name>A0A8J6NJ98_9CHLR</name>
<dbReference type="SMART" id="SM00862">
    <property type="entry name" value="Trans_reg_C"/>
    <property type="match status" value="1"/>
</dbReference>
<keyword evidence="4 7" id="KW-0238">DNA-binding</keyword>
<protein>
    <submittedName>
        <fullName evidence="10">Response regulator transcription factor</fullName>
    </submittedName>
</protein>
<dbReference type="SUPFAM" id="SSF52172">
    <property type="entry name" value="CheY-like"/>
    <property type="match status" value="1"/>
</dbReference>
<gene>
    <name evidence="10" type="ORF">H8E29_06170</name>
</gene>
<organism evidence="10 11">
    <name type="scientific">Candidatus Desulfolinea nitratireducens</name>
    <dbReference type="NCBI Taxonomy" id="2841698"/>
    <lineage>
        <taxon>Bacteria</taxon>
        <taxon>Bacillati</taxon>
        <taxon>Chloroflexota</taxon>
        <taxon>Anaerolineae</taxon>
        <taxon>Anaerolineales</taxon>
        <taxon>Anaerolineales incertae sedis</taxon>
        <taxon>Candidatus Desulfolinea</taxon>
    </lineage>
</organism>
<dbReference type="InterPro" id="IPR039420">
    <property type="entry name" value="WalR-like"/>
</dbReference>
<keyword evidence="2" id="KW-0902">Two-component regulatory system</keyword>
<evidence type="ECO:0000256" key="4">
    <source>
        <dbReference type="ARBA" id="ARBA00023125"/>
    </source>
</evidence>
<dbReference type="GO" id="GO:0006355">
    <property type="term" value="P:regulation of DNA-templated transcription"/>
    <property type="evidence" value="ECO:0007669"/>
    <property type="project" value="InterPro"/>
</dbReference>
<dbReference type="EMBL" id="JACNJN010000080">
    <property type="protein sequence ID" value="MBC8334832.1"/>
    <property type="molecule type" value="Genomic_DNA"/>
</dbReference>
<dbReference type="InterPro" id="IPR036388">
    <property type="entry name" value="WH-like_DNA-bd_sf"/>
</dbReference>
<dbReference type="SMART" id="SM00448">
    <property type="entry name" value="REC"/>
    <property type="match status" value="1"/>
</dbReference>
<evidence type="ECO:0000256" key="5">
    <source>
        <dbReference type="ARBA" id="ARBA00023163"/>
    </source>
</evidence>
<evidence type="ECO:0000256" key="1">
    <source>
        <dbReference type="ARBA" id="ARBA00022553"/>
    </source>
</evidence>
<keyword evidence="1 6" id="KW-0597">Phosphoprotein</keyword>
<keyword evidence="5" id="KW-0804">Transcription</keyword>
<dbReference type="InterPro" id="IPR016032">
    <property type="entry name" value="Sig_transdc_resp-reg_C-effctor"/>
</dbReference>
<evidence type="ECO:0000256" key="6">
    <source>
        <dbReference type="PROSITE-ProRule" id="PRU00169"/>
    </source>
</evidence>
<dbReference type="Gene3D" id="6.10.250.690">
    <property type="match status" value="1"/>
</dbReference>
<feature type="DNA-binding region" description="OmpR/PhoB-type" evidence="7">
    <location>
        <begin position="129"/>
        <end position="225"/>
    </location>
</feature>
<dbReference type="PROSITE" id="PS51755">
    <property type="entry name" value="OMPR_PHOB"/>
    <property type="match status" value="1"/>
</dbReference>
<evidence type="ECO:0000259" key="8">
    <source>
        <dbReference type="PROSITE" id="PS50110"/>
    </source>
</evidence>
<dbReference type="Proteomes" id="UP000614469">
    <property type="component" value="Unassembled WGS sequence"/>
</dbReference>
<evidence type="ECO:0000259" key="9">
    <source>
        <dbReference type="PROSITE" id="PS51755"/>
    </source>
</evidence>
<evidence type="ECO:0000313" key="10">
    <source>
        <dbReference type="EMBL" id="MBC8334832.1"/>
    </source>
</evidence>
<dbReference type="InterPro" id="IPR011006">
    <property type="entry name" value="CheY-like_superfamily"/>
</dbReference>
<dbReference type="Gene3D" id="1.10.10.10">
    <property type="entry name" value="Winged helix-like DNA-binding domain superfamily/Winged helix DNA-binding domain"/>
    <property type="match status" value="1"/>
</dbReference>
<dbReference type="CDD" id="cd00383">
    <property type="entry name" value="trans_reg_C"/>
    <property type="match status" value="1"/>
</dbReference>
<proteinExistence type="predicted"/>
<dbReference type="Gene3D" id="3.40.50.2300">
    <property type="match status" value="1"/>
</dbReference>
<dbReference type="FunFam" id="3.40.50.2300:FF:000001">
    <property type="entry name" value="DNA-binding response regulator PhoB"/>
    <property type="match status" value="1"/>
</dbReference>
<dbReference type="AlphaFoldDB" id="A0A8J6NJ98"/>
<dbReference type="PANTHER" id="PTHR48111:SF4">
    <property type="entry name" value="DNA-BINDING DUAL TRANSCRIPTIONAL REGULATOR OMPR"/>
    <property type="match status" value="1"/>
</dbReference>
<accession>A0A8J6NJ98</accession>
<dbReference type="GO" id="GO:0000156">
    <property type="term" value="F:phosphorelay response regulator activity"/>
    <property type="evidence" value="ECO:0007669"/>
    <property type="project" value="TreeGrafter"/>
</dbReference>
<reference evidence="10 11" key="1">
    <citation type="submission" date="2020-08" db="EMBL/GenBank/DDBJ databases">
        <title>Bridging the membrane lipid divide: bacteria of the FCB group superphylum have the potential to synthesize archaeal ether lipids.</title>
        <authorList>
            <person name="Villanueva L."/>
            <person name="Von Meijenfeldt F.A.B."/>
            <person name="Westbye A.B."/>
            <person name="Yadav S."/>
            <person name="Hopmans E.C."/>
            <person name="Dutilh B.E."/>
            <person name="Sinninghe Damste J.S."/>
        </authorList>
    </citation>
    <scope>NUCLEOTIDE SEQUENCE [LARGE SCALE GENOMIC DNA]</scope>
    <source>
        <strain evidence="10">NIOZ-UU36</strain>
    </source>
</reference>
<keyword evidence="3" id="KW-0805">Transcription regulation</keyword>
<dbReference type="InterPro" id="IPR001867">
    <property type="entry name" value="OmpR/PhoB-type_DNA-bd"/>
</dbReference>
<dbReference type="InterPro" id="IPR001789">
    <property type="entry name" value="Sig_transdc_resp-reg_receiver"/>
</dbReference>
<dbReference type="GO" id="GO:0005829">
    <property type="term" value="C:cytosol"/>
    <property type="evidence" value="ECO:0007669"/>
    <property type="project" value="TreeGrafter"/>
</dbReference>
<feature type="domain" description="Response regulatory" evidence="8">
    <location>
        <begin position="4"/>
        <end position="118"/>
    </location>
</feature>
<comment type="caution">
    <text evidence="10">The sequence shown here is derived from an EMBL/GenBank/DDBJ whole genome shotgun (WGS) entry which is preliminary data.</text>
</comment>
<dbReference type="Pfam" id="PF00486">
    <property type="entry name" value="Trans_reg_C"/>
    <property type="match status" value="1"/>
</dbReference>
<sequence>MSELILLVDDEASIIQLAQLYLEREGFRIISAGDGEAALEMVANQRPALVVLDVMLPKLDGFEVCRRLRAKDDHVAILMLTARDDDIDKIVGLELGADDYLTKPFNPRELVARVRAILRRDARASQPASVALHLGDLSMDPASREASIGGNPLSLRTKEFDLLLTLAEHRGRVLSREKLLELAWGFDFYGQTRTVDVHIAHLRKKMVESDLKIETVTGIGYKLVVS</sequence>
<feature type="modified residue" description="4-aspartylphosphate" evidence="6">
    <location>
        <position position="53"/>
    </location>
</feature>
<evidence type="ECO:0000256" key="3">
    <source>
        <dbReference type="ARBA" id="ARBA00023015"/>
    </source>
</evidence>
<feature type="domain" description="OmpR/PhoB-type" evidence="9">
    <location>
        <begin position="129"/>
        <end position="225"/>
    </location>
</feature>
<dbReference type="PANTHER" id="PTHR48111">
    <property type="entry name" value="REGULATOR OF RPOS"/>
    <property type="match status" value="1"/>
</dbReference>
<dbReference type="PROSITE" id="PS50110">
    <property type="entry name" value="RESPONSE_REGULATORY"/>
    <property type="match status" value="1"/>
</dbReference>
<evidence type="ECO:0000256" key="2">
    <source>
        <dbReference type="ARBA" id="ARBA00023012"/>
    </source>
</evidence>
<evidence type="ECO:0000256" key="7">
    <source>
        <dbReference type="PROSITE-ProRule" id="PRU01091"/>
    </source>
</evidence>
<evidence type="ECO:0000313" key="11">
    <source>
        <dbReference type="Proteomes" id="UP000614469"/>
    </source>
</evidence>
<dbReference type="SUPFAM" id="SSF46894">
    <property type="entry name" value="C-terminal effector domain of the bipartite response regulators"/>
    <property type="match status" value="1"/>
</dbReference>
<dbReference type="Pfam" id="PF00072">
    <property type="entry name" value="Response_reg"/>
    <property type="match status" value="1"/>
</dbReference>
<dbReference type="GO" id="GO:0032993">
    <property type="term" value="C:protein-DNA complex"/>
    <property type="evidence" value="ECO:0007669"/>
    <property type="project" value="TreeGrafter"/>
</dbReference>